<organism evidence="5 6">
    <name type="scientific">Halioxenophilus aromaticivorans</name>
    <dbReference type="NCBI Taxonomy" id="1306992"/>
    <lineage>
        <taxon>Bacteria</taxon>
        <taxon>Pseudomonadati</taxon>
        <taxon>Pseudomonadota</taxon>
        <taxon>Gammaproteobacteria</taxon>
        <taxon>Alteromonadales</taxon>
        <taxon>Alteromonadaceae</taxon>
        <taxon>Halioxenophilus</taxon>
    </lineage>
</organism>
<name>A0AAV3U486_9ALTE</name>
<proteinExistence type="inferred from homology"/>
<dbReference type="RefSeq" id="WP_345423339.1">
    <property type="nucleotide sequence ID" value="NZ_AP031496.1"/>
</dbReference>
<dbReference type="EMBL" id="BAABLX010000026">
    <property type="protein sequence ID" value="GAA4946934.1"/>
    <property type="molecule type" value="Genomic_DNA"/>
</dbReference>
<feature type="chain" id="PRO_5043977266" evidence="4">
    <location>
        <begin position="22"/>
        <end position="505"/>
    </location>
</feature>
<dbReference type="AlphaFoldDB" id="A0AAV3U486"/>
<dbReference type="Pfam" id="PF04231">
    <property type="entry name" value="Endonuclease_1"/>
    <property type="match status" value="1"/>
</dbReference>
<evidence type="ECO:0000256" key="1">
    <source>
        <dbReference type="ARBA" id="ARBA00006429"/>
    </source>
</evidence>
<accession>A0AAV3U486</accession>
<gene>
    <name evidence="5" type="ORF">GCM10025791_27950</name>
</gene>
<dbReference type="GO" id="GO:0004519">
    <property type="term" value="F:endonuclease activity"/>
    <property type="evidence" value="ECO:0007669"/>
    <property type="project" value="UniProtKB-KW"/>
</dbReference>
<dbReference type="PANTHER" id="PTHR33607:SF2">
    <property type="entry name" value="ENDONUCLEASE-1"/>
    <property type="match status" value="1"/>
</dbReference>
<keyword evidence="3" id="KW-0378">Hydrolase</keyword>
<comment type="caution">
    <text evidence="5">The sequence shown here is derived from an EMBL/GenBank/DDBJ whole genome shotgun (WGS) entry which is preliminary data.</text>
</comment>
<keyword evidence="5" id="KW-0255">Endonuclease</keyword>
<evidence type="ECO:0000313" key="5">
    <source>
        <dbReference type="EMBL" id="GAA4946934.1"/>
    </source>
</evidence>
<keyword evidence="6" id="KW-1185">Reference proteome</keyword>
<sequence length="505" mass="54499">MTLLNRILFLAMAVAASASQAQSNCSGSTLAINLLTDNYASETQWQLRNAAGQALASSTASLNNNTLYEQDLCLTEGNYSFTITDSYGDGICCGYGNGYFQLLIDGEEIANGGQFGDEETVPISITAGTDTSCSGHALELALNTDNYGSETQWDITLNGQQVASGGGYSSNQSYTEALCLADGNYTLTVTDSYGDGMCCSQGNGGYSLSLAGKTLASGGEFSDQQTRQFSLPIDDGGDGGGGGDNGGGGGDLEAYYASAAGLSGYALKSELHSIIGNHTTQSYGALWDFYLAYETDSYYENNYTILDIYSENPQSADPYNFTPGSDQCGTYNSEADCYNREHSFPRSWFGGSVAPMNSDVHHIFATDGQVNAWRGSYPFGEVGSASRTSQNGSLLGSARSGLGYSGTVFEPIDQFKGDLARAYFYMATRYQDRISGWQNNSSYGNAVLDGSSQQVFETWHLEMLKRWHNEDPVSQKELDRNDDAEQFQGNRNPFVDHPEWVESIW</sequence>
<evidence type="ECO:0000256" key="2">
    <source>
        <dbReference type="ARBA" id="ARBA00022722"/>
    </source>
</evidence>
<dbReference type="SUPFAM" id="SSF54060">
    <property type="entry name" value="His-Me finger endonucleases"/>
    <property type="match status" value="1"/>
</dbReference>
<keyword evidence="4" id="KW-0732">Signal</keyword>
<dbReference type="InterPro" id="IPR007346">
    <property type="entry name" value="Endonuclease-I"/>
</dbReference>
<evidence type="ECO:0000313" key="6">
    <source>
        <dbReference type="Proteomes" id="UP001409585"/>
    </source>
</evidence>
<feature type="signal peptide" evidence="4">
    <location>
        <begin position="1"/>
        <end position="21"/>
    </location>
</feature>
<dbReference type="GO" id="GO:0016787">
    <property type="term" value="F:hydrolase activity"/>
    <property type="evidence" value="ECO:0007669"/>
    <property type="project" value="UniProtKB-KW"/>
</dbReference>
<protein>
    <submittedName>
        <fullName evidence="5">Endonuclease</fullName>
    </submittedName>
</protein>
<dbReference type="PANTHER" id="PTHR33607">
    <property type="entry name" value="ENDONUCLEASE-1"/>
    <property type="match status" value="1"/>
</dbReference>
<dbReference type="InterPro" id="IPR044925">
    <property type="entry name" value="His-Me_finger_sf"/>
</dbReference>
<reference evidence="6" key="1">
    <citation type="journal article" date="2019" name="Int. J. Syst. Evol. Microbiol.">
        <title>The Global Catalogue of Microorganisms (GCM) 10K type strain sequencing project: providing services to taxonomists for standard genome sequencing and annotation.</title>
        <authorList>
            <consortium name="The Broad Institute Genomics Platform"/>
            <consortium name="The Broad Institute Genome Sequencing Center for Infectious Disease"/>
            <person name="Wu L."/>
            <person name="Ma J."/>
        </authorList>
    </citation>
    <scope>NUCLEOTIDE SEQUENCE [LARGE SCALE GENOMIC DNA]</scope>
    <source>
        <strain evidence="6">JCM 19134</strain>
    </source>
</reference>
<evidence type="ECO:0000256" key="4">
    <source>
        <dbReference type="SAM" id="SignalP"/>
    </source>
</evidence>
<keyword evidence="2" id="KW-0540">Nuclease</keyword>
<dbReference type="Proteomes" id="UP001409585">
    <property type="component" value="Unassembled WGS sequence"/>
</dbReference>
<evidence type="ECO:0000256" key="3">
    <source>
        <dbReference type="ARBA" id="ARBA00022801"/>
    </source>
</evidence>
<comment type="similarity">
    <text evidence="1">Belongs to the EndA/NucM nuclease family.</text>
</comment>